<reference evidence="2" key="1">
    <citation type="submission" date="2014-06" db="EMBL/GenBank/DDBJ databases">
        <title>Key roles for freshwater Actinobacteria revealed by deep metagenomic sequencing.</title>
        <authorList>
            <person name="Ghai R."/>
            <person name="Mizuno C.M."/>
            <person name="Picazo A."/>
            <person name="Camacho A."/>
            <person name="Rodriguez-Valera F."/>
        </authorList>
    </citation>
    <scope>NUCLEOTIDE SEQUENCE</scope>
</reference>
<dbReference type="InterPro" id="IPR007392">
    <property type="entry name" value="GD_AH_second"/>
</dbReference>
<evidence type="ECO:0000313" key="2">
    <source>
        <dbReference type="EMBL" id="KGA14095.1"/>
    </source>
</evidence>
<gene>
    <name evidence="2" type="ORF">GM51_18080</name>
</gene>
<accession>A0A094PQR3</accession>
<sequence length="272" mass="28601">MSPVTTGFSHGNRGVGIRNHQLILPSVVCSTHVARRIAETVEGVTFAHQHGCGIIGEDVAGIDNFFIQLADHPNVNSVLVIALGCETIQGQELAAKLLQSNESTQYRIIQESGGVEGTVAAGVKAAGELNVAYPAASAEIANLRVGIDLARPVKESIALEKLLQDAGYEVVTSQSESSSAQSFSRLAQEKAHIIVSFPDDSQPASGFPLIPVINVAGSGFLHQAITGDFDIQESNLLAEILPLIAQVAAGSHTVAERNKSGEIRAPRVVRSV</sequence>
<comment type="caution">
    <text evidence="2">The sequence shown here is derived from an EMBL/GenBank/DDBJ whole genome shotgun (WGS) entry which is preliminary data.</text>
</comment>
<organism evidence="2">
    <name type="scientific">freshwater metagenome</name>
    <dbReference type="NCBI Taxonomy" id="449393"/>
    <lineage>
        <taxon>unclassified sequences</taxon>
        <taxon>metagenomes</taxon>
        <taxon>ecological metagenomes</taxon>
    </lineage>
</organism>
<dbReference type="GO" id="GO:0019698">
    <property type="term" value="P:D-galacturonate catabolic process"/>
    <property type="evidence" value="ECO:0007669"/>
    <property type="project" value="TreeGrafter"/>
</dbReference>
<evidence type="ECO:0000259" key="1">
    <source>
        <dbReference type="Pfam" id="PF04295"/>
    </source>
</evidence>
<dbReference type="GO" id="GO:0016829">
    <property type="term" value="F:lyase activity"/>
    <property type="evidence" value="ECO:0007669"/>
    <property type="project" value="InterPro"/>
</dbReference>
<dbReference type="AlphaFoldDB" id="A0A094PQR3"/>
<dbReference type="Pfam" id="PF04295">
    <property type="entry name" value="GD_AH_second"/>
    <property type="match status" value="1"/>
</dbReference>
<dbReference type="PANTHER" id="PTHR30536">
    <property type="entry name" value="ALTRONATE/GALACTARATE DEHYDRATASE"/>
    <property type="match status" value="1"/>
</dbReference>
<dbReference type="InterPro" id="IPR052172">
    <property type="entry name" value="UxaA_altronate/galactarate_dh"/>
</dbReference>
<proteinExistence type="predicted"/>
<dbReference type="PANTHER" id="PTHR30536:SF5">
    <property type="entry name" value="ALTRONATE DEHYDRATASE"/>
    <property type="match status" value="1"/>
</dbReference>
<name>A0A094PQR3_9ZZZZ</name>
<feature type="domain" description="D-galactarate/Altronate dehydratase second" evidence="1">
    <location>
        <begin position="7"/>
        <end position="129"/>
    </location>
</feature>
<dbReference type="EMBL" id="JNSL01000160">
    <property type="protein sequence ID" value="KGA14095.1"/>
    <property type="molecule type" value="Genomic_DNA"/>
</dbReference>
<protein>
    <recommendedName>
        <fullName evidence="1">D-galactarate/Altronate dehydratase second domain-containing protein</fullName>
    </recommendedName>
</protein>